<evidence type="ECO:0000313" key="1">
    <source>
        <dbReference type="EMBL" id="MDC3426326.1"/>
    </source>
</evidence>
<proteinExistence type="predicted"/>
<name>A0A9X4ANE1_9BACI</name>
<keyword evidence="2" id="KW-1185">Reference proteome</keyword>
<accession>A0A9X4ANE1</accession>
<protein>
    <submittedName>
        <fullName evidence="1">Uncharacterized protein</fullName>
    </submittedName>
</protein>
<dbReference type="AlphaFoldDB" id="A0A9X4ANE1"/>
<sequence length="110" mass="13879">MYENRISWKDVAESFLEHHNKLMRKPIERDSDKRVIFRNLPYWFRERGIDQDKAYELMPHFIMYFKNNDKHKKHDEQIKPIWFHPNQRYNMSFKLDKDLKYAIQYLIKNE</sequence>
<organism evidence="1 2">
    <name type="scientific">Terrihalobacillus insolitus</name>
    <dbReference type="NCBI Taxonomy" id="2950438"/>
    <lineage>
        <taxon>Bacteria</taxon>
        <taxon>Bacillati</taxon>
        <taxon>Bacillota</taxon>
        <taxon>Bacilli</taxon>
        <taxon>Bacillales</taxon>
        <taxon>Bacillaceae</taxon>
        <taxon>Terrihalobacillus</taxon>
    </lineage>
</organism>
<comment type="caution">
    <text evidence="1">The sequence shown here is derived from an EMBL/GenBank/DDBJ whole genome shotgun (WGS) entry which is preliminary data.</text>
</comment>
<dbReference type="RefSeq" id="WP_272438154.1">
    <property type="nucleotide sequence ID" value="NZ_JAMQKB010000044.1"/>
</dbReference>
<dbReference type="Proteomes" id="UP001145050">
    <property type="component" value="Unassembled WGS sequence"/>
</dbReference>
<reference evidence="1" key="1">
    <citation type="submission" date="2022-06" db="EMBL/GenBank/DDBJ databases">
        <title>Aquibacillus sp. a new bacterium isolated from soil saline samples.</title>
        <authorList>
            <person name="Galisteo C."/>
            <person name="De La Haba R."/>
            <person name="Sanchez-Porro C."/>
            <person name="Ventosa A."/>
        </authorList>
    </citation>
    <scope>NUCLEOTIDE SEQUENCE</scope>
    <source>
        <strain evidence="1">3ASR75-11</strain>
    </source>
</reference>
<gene>
    <name evidence="1" type="ORF">NC797_17820</name>
</gene>
<evidence type="ECO:0000313" key="2">
    <source>
        <dbReference type="Proteomes" id="UP001145050"/>
    </source>
</evidence>
<dbReference type="EMBL" id="JAMQKB010000044">
    <property type="protein sequence ID" value="MDC3426326.1"/>
    <property type="molecule type" value="Genomic_DNA"/>
</dbReference>